<accession>A0A382TT99</accession>
<organism evidence="1">
    <name type="scientific">marine metagenome</name>
    <dbReference type="NCBI Taxonomy" id="408172"/>
    <lineage>
        <taxon>unclassified sequences</taxon>
        <taxon>metagenomes</taxon>
        <taxon>ecological metagenomes</taxon>
    </lineage>
</organism>
<sequence length="101" mass="11522">MTLKNNQLRKIPSVDEIIDYFQDSMINAPYLLYINAIRHTLEIMRLDIQNGNIKKNIKEHTLQMVEKSLNEISTSNMKNIINGTGIILHTGLGRAPISEES</sequence>
<dbReference type="Gene3D" id="3.90.1150.110">
    <property type="match status" value="1"/>
</dbReference>
<dbReference type="AlphaFoldDB" id="A0A382TT99"/>
<gene>
    <name evidence="1" type="ORF">METZ01_LOCUS377585</name>
</gene>
<protein>
    <recommendedName>
        <fullName evidence="2">L-seryl-tRNA(Sec) selenium transferase</fullName>
    </recommendedName>
</protein>
<evidence type="ECO:0000313" key="1">
    <source>
        <dbReference type="EMBL" id="SVD24731.1"/>
    </source>
</evidence>
<dbReference type="EMBL" id="UINC01138650">
    <property type="protein sequence ID" value="SVD24731.1"/>
    <property type="molecule type" value="Genomic_DNA"/>
</dbReference>
<name>A0A382TT99_9ZZZZ</name>
<reference evidence="1" key="1">
    <citation type="submission" date="2018-05" db="EMBL/GenBank/DDBJ databases">
        <authorList>
            <person name="Lanie J.A."/>
            <person name="Ng W.-L."/>
            <person name="Kazmierczak K.M."/>
            <person name="Andrzejewski T.M."/>
            <person name="Davidsen T.M."/>
            <person name="Wayne K.J."/>
            <person name="Tettelin H."/>
            <person name="Glass J.I."/>
            <person name="Rusch D."/>
            <person name="Podicherti R."/>
            <person name="Tsui H.-C.T."/>
            <person name="Winkler M.E."/>
        </authorList>
    </citation>
    <scope>NUCLEOTIDE SEQUENCE</scope>
</reference>
<proteinExistence type="predicted"/>
<evidence type="ECO:0008006" key="2">
    <source>
        <dbReference type="Google" id="ProtNLM"/>
    </source>
</evidence>